<proteinExistence type="predicted"/>
<protein>
    <submittedName>
        <fullName evidence="1">Uncharacterized protein</fullName>
    </submittedName>
</protein>
<sequence length="421" mass="42989">MEEKPEIKLESKIDCKLSPRQAGQWGRQVQPGLSSALLGWVLGRQGRAAGAWLGFAGLGPRQVAVRAAQVWLAGRLAWLGSRLAGLARQVRQAEAVWAGHFAGLSPRQGRAGGLGRGSQGLGSDLLGWVLGRLAGFVGAGRSSRPGQSGQVGLAGRLAWLGRLSQSGQGSGVGRGSRGLGSDLLGWVLGRLAGFVGAVKQAGAGRAGGAGWVSQGRALGFAGLGPRQAAVRGRWGRQWQPGLCLALLGWVLGRWQAAGAWLGFAGLRPRQVVVRGGSAGRAEGQAASGQWGRQGQPVLGLALLGCVLGRWQARQGSQGSARLCCARVGGVGRQAGLAGQMGQGLAGQFKQAGAAGAAGAWLGFAGLGPRQAGRVGQVGLARLCWAGWGMQGEPGLDGQVEQVGVGPKLTTSYKEKQTGRDG</sequence>
<gene>
    <name evidence="1" type="ORF">PPACK8108_LOCUS19421</name>
</gene>
<dbReference type="EMBL" id="CALTRL010005698">
    <property type="protein sequence ID" value="CAH7684968.1"/>
    <property type="molecule type" value="Genomic_DNA"/>
</dbReference>
<reference evidence="1" key="1">
    <citation type="submission" date="2022-06" db="EMBL/GenBank/DDBJ databases">
        <authorList>
            <consortium name="SYNGENTA / RWTH Aachen University"/>
        </authorList>
    </citation>
    <scope>NUCLEOTIDE SEQUENCE</scope>
</reference>
<evidence type="ECO:0000313" key="2">
    <source>
        <dbReference type="Proteomes" id="UP001153365"/>
    </source>
</evidence>
<comment type="caution">
    <text evidence="1">The sequence shown here is derived from an EMBL/GenBank/DDBJ whole genome shotgun (WGS) entry which is preliminary data.</text>
</comment>
<name>A0AAV0BCQ6_PHAPC</name>
<evidence type="ECO:0000313" key="1">
    <source>
        <dbReference type="EMBL" id="CAH7684968.1"/>
    </source>
</evidence>
<organism evidence="1 2">
    <name type="scientific">Phakopsora pachyrhizi</name>
    <name type="common">Asian soybean rust disease fungus</name>
    <dbReference type="NCBI Taxonomy" id="170000"/>
    <lineage>
        <taxon>Eukaryota</taxon>
        <taxon>Fungi</taxon>
        <taxon>Dikarya</taxon>
        <taxon>Basidiomycota</taxon>
        <taxon>Pucciniomycotina</taxon>
        <taxon>Pucciniomycetes</taxon>
        <taxon>Pucciniales</taxon>
        <taxon>Phakopsoraceae</taxon>
        <taxon>Phakopsora</taxon>
    </lineage>
</organism>
<keyword evidence="2" id="KW-1185">Reference proteome</keyword>
<dbReference type="Proteomes" id="UP001153365">
    <property type="component" value="Unassembled WGS sequence"/>
</dbReference>
<dbReference type="AlphaFoldDB" id="A0AAV0BCQ6"/>
<accession>A0AAV0BCQ6</accession>